<organism evidence="4 5">
    <name type="scientific">Acorus calamus</name>
    <name type="common">Sweet flag</name>
    <dbReference type="NCBI Taxonomy" id="4465"/>
    <lineage>
        <taxon>Eukaryota</taxon>
        <taxon>Viridiplantae</taxon>
        <taxon>Streptophyta</taxon>
        <taxon>Embryophyta</taxon>
        <taxon>Tracheophyta</taxon>
        <taxon>Spermatophyta</taxon>
        <taxon>Magnoliopsida</taxon>
        <taxon>Liliopsida</taxon>
        <taxon>Acoraceae</taxon>
        <taxon>Acorus</taxon>
    </lineage>
</organism>
<keyword evidence="1" id="KW-0408">Iron</keyword>
<keyword evidence="1" id="KW-0479">Metal-binding</keyword>
<dbReference type="PROSITE" id="PS51471">
    <property type="entry name" value="FE2OG_OXY"/>
    <property type="match status" value="1"/>
</dbReference>
<feature type="region of interest" description="Disordered" evidence="2">
    <location>
        <begin position="178"/>
        <end position="204"/>
    </location>
</feature>
<dbReference type="InterPro" id="IPR044861">
    <property type="entry name" value="IPNS-like_FE2OG_OXY"/>
</dbReference>
<dbReference type="GO" id="GO:0016491">
    <property type="term" value="F:oxidoreductase activity"/>
    <property type="evidence" value="ECO:0007669"/>
    <property type="project" value="UniProtKB-KW"/>
</dbReference>
<gene>
    <name evidence="4" type="primary">GA20OX2</name>
    <name evidence="4" type="ORF">QJS10_CPB13g00994</name>
</gene>
<dbReference type="Proteomes" id="UP001180020">
    <property type="component" value="Unassembled WGS sequence"/>
</dbReference>
<dbReference type="InterPro" id="IPR005123">
    <property type="entry name" value="Oxoglu/Fe-dep_dioxygenase_dom"/>
</dbReference>
<evidence type="ECO:0000313" key="4">
    <source>
        <dbReference type="EMBL" id="KAK1300730.1"/>
    </source>
</evidence>
<comment type="similarity">
    <text evidence="1">Belongs to the iron/ascorbate-dependent oxidoreductase family.</text>
</comment>
<sequence length="401" mass="46370">MFHITNQFLIIIINTTKHNNTIITTYTIPFFCFLVCHNPPYKLPNPPQQSFEKKKYNHFKQHGLNCLLPPLMPPSIAQPQQTQCHQCLLLLLLLRRLRLSVDAIAIQDPHPIHMAAVRPPPTPRRAQRTRDRHARVRTWGRLNEASLRRPRALGVHEPRLLPGGQPRHRPLPHLRCPRIHGRLLRPPPRAQVKGAEGPREHVGLRRRPRRPLLLQIALEGDPLLRLRQRWSGRPIVDYFASIPGEDFTQMGEVYQKYCEAMHGVSMAIMELLATSLDVERKCFRRFFEGGSSIMRLNYYPPCQEPELTLGTGPHCDPTALTILYQDHVGGLEVFTNQKWHSIRPRPDALVINIGDTFAALSNGRYKSCLHRAVVNRQSVRRSLAFSCVRKRTRWCDRRRGY</sequence>
<dbReference type="EMBL" id="JAUJYO010000013">
    <property type="protein sequence ID" value="KAK1300730.1"/>
    <property type="molecule type" value="Genomic_DNA"/>
</dbReference>
<feature type="region of interest" description="Disordered" evidence="2">
    <location>
        <begin position="114"/>
        <end position="133"/>
    </location>
</feature>
<reference evidence="4" key="2">
    <citation type="submission" date="2023-06" db="EMBL/GenBank/DDBJ databases">
        <authorList>
            <person name="Ma L."/>
            <person name="Liu K.-W."/>
            <person name="Li Z."/>
            <person name="Hsiao Y.-Y."/>
            <person name="Qi Y."/>
            <person name="Fu T."/>
            <person name="Tang G."/>
            <person name="Zhang D."/>
            <person name="Sun W.-H."/>
            <person name="Liu D.-K."/>
            <person name="Li Y."/>
            <person name="Chen G.-Z."/>
            <person name="Liu X.-D."/>
            <person name="Liao X.-Y."/>
            <person name="Jiang Y.-T."/>
            <person name="Yu X."/>
            <person name="Hao Y."/>
            <person name="Huang J."/>
            <person name="Zhao X.-W."/>
            <person name="Ke S."/>
            <person name="Chen Y.-Y."/>
            <person name="Wu W.-L."/>
            <person name="Hsu J.-L."/>
            <person name="Lin Y.-F."/>
            <person name="Huang M.-D."/>
            <person name="Li C.-Y."/>
            <person name="Huang L."/>
            <person name="Wang Z.-W."/>
            <person name="Zhao X."/>
            <person name="Zhong W.-Y."/>
            <person name="Peng D.-H."/>
            <person name="Ahmad S."/>
            <person name="Lan S."/>
            <person name="Zhang J.-S."/>
            <person name="Tsai W.-C."/>
            <person name="Van De Peer Y."/>
            <person name="Liu Z.-J."/>
        </authorList>
    </citation>
    <scope>NUCLEOTIDE SEQUENCE</scope>
    <source>
        <strain evidence="4">CP</strain>
        <tissue evidence="4">Leaves</tissue>
    </source>
</reference>
<evidence type="ECO:0000256" key="1">
    <source>
        <dbReference type="RuleBase" id="RU003682"/>
    </source>
</evidence>
<dbReference type="SUPFAM" id="SSF51197">
    <property type="entry name" value="Clavaminate synthase-like"/>
    <property type="match status" value="1"/>
</dbReference>
<name>A0AAV9DHQ7_ACOCL</name>
<dbReference type="AlphaFoldDB" id="A0AAV9DHQ7"/>
<evidence type="ECO:0000313" key="5">
    <source>
        <dbReference type="Proteomes" id="UP001180020"/>
    </source>
</evidence>
<evidence type="ECO:0000256" key="2">
    <source>
        <dbReference type="SAM" id="MobiDB-lite"/>
    </source>
</evidence>
<dbReference type="InterPro" id="IPR050231">
    <property type="entry name" value="Iron_ascorbate_oxido_reductase"/>
</dbReference>
<proteinExistence type="inferred from homology"/>
<comment type="caution">
    <text evidence="4">The sequence shown here is derived from an EMBL/GenBank/DDBJ whole genome shotgun (WGS) entry which is preliminary data.</text>
</comment>
<dbReference type="Gene3D" id="2.60.120.330">
    <property type="entry name" value="B-lactam Antibiotic, Isopenicillin N Synthase, Chain"/>
    <property type="match status" value="1"/>
</dbReference>
<dbReference type="InterPro" id="IPR027443">
    <property type="entry name" value="IPNS-like_sf"/>
</dbReference>
<keyword evidence="5" id="KW-1185">Reference proteome</keyword>
<keyword evidence="1" id="KW-0560">Oxidoreductase</keyword>
<accession>A0AAV9DHQ7</accession>
<evidence type="ECO:0000259" key="3">
    <source>
        <dbReference type="PROSITE" id="PS51471"/>
    </source>
</evidence>
<dbReference type="Pfam" id="PF03171">
    <property type="entry name" value="2OG-FeII_Oxy"/>
    <property type="match status" value="1"/>
</dbReference>
<protein>
    <submittedName>
        <fullName evidence="4">Gibberellin 20 oxidase 2</fullName>
    </submittedName>
</protein>
<dbReference type="GO" id="GO:0046872">
    <property type="term" value="F:metal ion binding"/>
    <property type="evidence" value="ECO:0007669"/>
    <property type="project" value="UniProtKB-KW"/>
</dbReference>
<dbReference type="PANTHER" id="PTHR47990">
    <property type="entry name" value="2-OXOGLUTARATE (2OG) AND FE(II)-DEPENDENT OXYGENASE SUPERFAMILY PROTEIN-RELATED"/>
    <property type="match status" value="1"/>
</dbReference>
<feature type="domain" description="Fe2OG dioxygenase" evidence="3">
    <location>
        <begin position="290"/>
        <end position="389"/>
    </location>
</feature>
<reference evidence="4" key="1">
    <citation type="journal article" date="2023" name="Nat. Commun.">
        <title>Diploid and tetraploid genomes of Acorus and the evolution of monocots.</title>
        <authorList>
            <person name="Ma L."/>
            <person name="Liu K.W."/>
            <person name="Li Z."/>
            <person name="Hsiao Y.Y."/>
            <person name="Qi Y."/>
            <person name="Fu T."/>
            <person name="Tang G.D."/>
            <person name="Zhang D."/>
            <person name="Sun W.H."/>
            <person name="Liu D.K."/>
            <person name="Li Y."/>
            <person name="Chen G.Z."/>
            <person name="Liu X.D."/>
            <person name="Liao X.Y."/>
            <person name="Jiang Y.T."/>
            <person name="Yu X."/>
            <person name="Hao Y."/>
            <person name="Huang J."/>
            <person name="Zhao X.W."/>
            <person name="Ke S."/>
            <person name="Chen Y.Y."/>
            <person name="Wu W.L."/>
            <person name="Hsu J.L."/>
            <person name="Lin Y.F."/>
            <person name="Huang M.D."/>
            <person name="Li C.Y."/>
            <person name="Huang L."/>
            <person name="Wang Z.W."/>
            <person name="Zhao X."/>
            <person name="Zhong W.Y."/>
            <person name="Peng D.H."/>
            <person name="Ahmad S."/>
            <person name="Lan S."/>
            <person name="Zhang J.S."/>
            <person name="Tsai W.C."/>
            <person name="Van de Peer Y."/>
            <person name="Liu Z.J."/>
        </authorList>
    </citation>
    <scope>NUCLEOTIDE SEQUENCE</scope>
    <source>
        <strain evidence="4">CP</strain>
    </source>
</reference>